<evidence type="ECO:0000256" key="10">
    <source>
        <dbReference type="ARBA" id="ARBA00022692"/>
    </source>
</evidence>
<sequence>MELCYYLLTIHVLFCLSFIAPLAATLINSKTDASALLSFKSQISSDPFGVLSSWNESLHHCQWHGVLCGKHHPDRVTTLVLDSKQLTGTISPYLANLTFVQKISLSDNQFHGIIPVEIGYLNRLRFLNLSKNFIEGIIPSTLGNGSNLQVIELRSNNLPGTIPPNLVHCKKLEQINLENNFLTGRIPPELGNITQLQYLGLCVNNLTGTIPSTLGNLSSLEYLFLDRNDFDGHIPESLGNLTSLLYFSVYQNSLSGFIPHVLSNLNKLEHFYFDQNSFHGHIPSTLGNLTNLLELTLYQNKLSGTIPSSFGNLNNIKKMVLDQNMFSGFIPAALGKLHNLLDFYVTSNNISGEIPHSLFNISTMVNLDLSYNRLEGTLPFNMCDGLPNLQMLHTYYNLLNGQIPLSISNCSALIDLELQNNYFTGAIPSSIGVLENLQLFSVASNKLEAMRSQDWIFLDAMANCTSLQKLALDYNNFQGTLPSSIANLSTSLCNLALSGNPISGNIPIEIGQLTNLNTLLLDSMLLKGTIPEEVGNLFRLELLDLSSNMITGKIPSTFGNLTKIEYLGLNDNSLEGSIPLELTNMQALVYLRLSSNMLTGKIPKEIMLLPLSIILDLSHNHLTDSLPPEIGKLKNLQIIWLSNNKLMGEIPNTIDGCQVLQSLFLDSNMFQGVIPSSLSNLRGLEELDISNNFFSGQVPEFMGRMNLRHLNISFNNFEGELPKEGIFKNISGIDIRGNSKLCGGIPELHLKQCISQLSSQRHNSQGKIILIISVVGSFICLTIGLYLLFTCYPRKTPENNTQTDRVLKSELRTVSYYDLLRATENFASKNLIGRGTFGSVYKAIMNFENMATVAVKVLNLEKHGALRSFVSECEALRNVRHRNLIKVLSLCSSIDQHGNDFKALVFEFMSNGSLTEWLHPNENTYVDSPIRSLSLVQRLSIVVDVATALDYLHYHGSTPMVHCDLKPSNVLLDDDMTAHVGDFGLARFLAPPDTLPSQSLTTTGGIKGSIGYIPPEYGMGGRPSMEGDMYSYGILLLEMFTGMSPTDERLRDGVSLHKHVEMAFPEQVQDIIDSKLFSATNVEANTYASENVFDCLVSVIQCGLWCSKESPKDRISIKDAVKQLNSAWTKLLPS</sequence>
<accession>A0AAD5W9I7</accession>
<dbReference type="InterPro" id="IPR055414">
    <property type="entry name" value="LRR_R13L4/SHOC2-like"/>
</dbReference>
<dbReference type="EC" id="2.7.11.1" evidence="4"/>
<comment type="catalytic activity">
    <reaction evidence="21">
        <text>L-seryl-[protein] + ATP = O-phospho-L-seryl-[protein] + ADP + H(+)</text>
        <dbReference type="Rhea" id="RHEA:17989"/>
        <dbReference type="Rhea" id="RHEA-COMP:9863"/>
        <dbReference type="Rhea" id="RHEA-COMP:11604"/>
        <dbReference type="ChEBI" id="CHEBI:15378"/>
        <dbReference type="ChEBI" id="CHEBI:29999"/>
        <dbReference type="ChEBI" id="CHEBI:30616"/>
        <dbReference type="ChEBI" id="CHEBI:83421"/>
        <dbReference type="ChEBI" id="CHEBI:456216"/>
        <dbReference type="EC" id="2.7.11.1"/>
    </reaction>
</comment>
<dbReference type="InterPro" id="IPR008271">
    <property type="entry name" value="Ser/Thr_kinase_AS"/>
</dbReference>
<evidence type="ECO:0000256" key="26">
    <source>
        <dbReference type="SAM" id="Phobius"/>
    </source>
</evidence>
<evidence type="ECO:0000256" key="25">
    <source>
        <dbReference type="PROSITE-ProRule" id="PRU10141"/>
    </source>
</evidence>
<keyword evidence="13 25" id="KW-0547">Nucleotide-binding</keyword>
<dbReference type="Gene3D" id="3.30.200.20">
    <property type="entry name" value="Phosphorylase Kinase, domain 1"/>
    <property type="match status" value="1"/>
</dbReference>
<evidence type="ECO:0000256" key="11">
    <source>
        <dbReference type="ARBA" id="ARBA00022729"/>
    </source>
</evidence>
<evidence type="ECO:0000256" key="16">
    <source>
        <dbReference type="ARBA" id="ARBA00022989"/>
    </source>
</evidence>
<dbReference type="PROSITE" id="PS50011">
    <property type="entry name" value="PROTEIN_KINASE_DOM"/>
    <property type="match status" value="1"/>
</dbReference>
<dbReference type="EMBL" id="JAMRDG010000002">
    <property type="protein sequence ID" value="KAJ3684304.1"/>
    <property type="molecule type" value="Genomic_DNA"/>
</dbReference>
<evidence type="ECO:0000256" key="2">
    <source>
        <dbReference type="ARBA" id="ARBA00004389"/>
    </source>
</evidence>
<evidence type="ECO:0000256" key="7">
    <source>
        <dbReference type="ARBA" id="ARBA00022553"/>
    </source>
</evidence>
<keyword evidence="29" id="KW-1185">Reference proteome</keyword>
<evidence type="ECO:0000256" key="19">
    <source>
        <dbReference type="ARBA" id="ARBA00023180"/>
    </source>
</evidence>
<dbReference type="FunFam" id="3.80.10.10:FF:000275">
    <property type="entry name" value="Leucine-rich repeat receptor-like protein kinase"/>
    <property type="match status" value="1"/>
</dbReference>
<keyword evidence="6" id="KW-0723">Serine/threonine-protein kinase</keyword>
<evidence type="ECO:0000256" key="15">
    <source>
        <dbReference type="ARBA" id="ARBA00022840"/>
    </source>
</evidence>
<dbReference type="Gene3D" id="3.80.10.10">
    <property type="entry name" value="Ribonuclease Inhibitor"/>
    <property type="match status" value="4"/>
</dbReference>
<dbReference type="InterPro" id="IPR003591">
    <property type="entry name" value="Leu-rich_rpt_typical-subtyp"/>
</dbReference>
<evidence type="ECO:0000256" key="4">
    <source>
        <dbReference type="ARBA" id="ARBA00012513"/>
    </source>
</evidence>
<comment type="similarity">
    <text evidence="3">Belongs to the protein kinase superfamily. Ser/Thr protein kinase family.</text>
</comment>
<dbReference type="Proteomes" id="UP001210211">
    <property type="component" value="Unassembled WGS sequence"/>
</dbReference>
<dbReference type="InterPro" id="IPR011009">
    <property type="entry name" value="Kinase-like_dom_sf"/>
</dbReference>
<comment type="caution">
    <text evidence="28">The sequence shown here is derived from an EMBL/GenBank/DDBJ whole genome shotgun (WGS) entry which is preliminary data.</text>
</comment>
<evidence type="ECO:0000256" key="1">
    <source>
        <dbReference type="ARBA" id="ARBA00004251"/>
    </source>
</evidence>
<evidence type="ECO:0000256" key="3">
    <source>
        <dbReference type="ARBA" id="ARBA00008684"/>
    </source>
</evidence>
<dbReference type="InterPro" id="IPR000719">
    <property type="entry name" value="Prot_kinase_dom"/>
</dbReference>
<evidence type="ECO:0000313" key="29">
    <source>
        <dbReference type="Proteomes" id="UP001210211"/>
    </source>
</evidence>
<evidence type="ECO:0000256" key="9">
    <source>
        <dbReference type="ARBA" id="ARBA00022679"/>
    </source>
</evidence>
<evidence type="ECO:0000256" key="14">
    <source>
        <dbReference type="ARBA" id="ARBA00022777"/>
    </source>
</evidence>
<evidence type="ECO:0000256" key="20">
    <source>
        <dbReference type="ARBA" id="ARBA00047899"/>
    </source>
</evidence>
<evidence type="ECO:0000256" key="6">
    <source>
        <dbReference type="ARBA" id="ARBA00022527"/>
    </source>
</evidence>
<evidence type="ECO:0000256" key="24">
    <source>
        <dbReference type="ARBA" id="ARBA00072040"/>
    </source>
</evidence>
<dbReference type="SUPFAM" id="SSF52058">
    <property type="entry name" value="L domain-like"/>
    <property type="match status" value="3"/>
</dbReference>
<evidence type="ECO:0000313" key="28">
    <source>
        <dbReference type="EMBL" id="KAJ3684304.1"/>
    </source>
</evidence>
<dbReference type="Pfam" id="PF23598">
    <property type="entry name" value="LRR_14"/>
    <property type="match status" value="1"/>
</dbReference>
<dbReference type="InterPro" id="IPR013210">
    <property type="entry name" value="LRR_N_plant-typ"/>
</dbReference>
<dbReference type="SUPFAM" id="SSF56112">
    <property type="entry name" value="Protein kinase-like (PK-like)"/>
    <property type="match status" value="1"/>
</dbReference>
<keyword evidence="14" id="KW-0418">Kinase</keyword>
<name>A0AAD5W9I7_9POAL</name>
<comment type="function">
    <text evidence="23">The processed protein kinase Xa21 chain released by protein cleavage after X.oryzae pv. oryzae protein Ax21 detection translocates into the nucleus where it can bind and regulate WRKY62, a transcription factor. Confers resistance to the bacterial pathogen X.oryzae pv. oryzae (Xoo).</text>
</comment>
<dbReference type="PANTHER" id="PTHR27008">
    <property type="entry name" value="OS04G0122200 PROTEIN"/>
    <property type="match status" value="1"/>
</dbReference>
<evidence type="ECO:0000256" key="21">
    <source>
        <dbReference type="ARBA" id="ARBA00048679"/>
    </source>
</evidence>
<dbReference type="InterPro" id="IPR032675">
    <property type="entry name" value="LRR_dom_sf"/>
</dbReference>
<dbReference type="GO" id="GO:0004674">
    <property type="term" value="F:protein serine/threonine kinase activity"/>
    <property type="evidence" value="ECO:0007669"/>
    <property type="project" value="UniProtKB-KW"/>
</dbReference>
<dbReference type="FunFam" id="3.80.10.10:FF:000095">
    <property type="entry name" value="LRR receptor-like serine/threonine-protein kinase GSO1"/>
    <property type="match status" value="1"/>
</dbReference>
<evidence type="ECO:0000256" key="12">
    <source>
        <dbReference type="ARBA" id="ARBA00022737"/>
    </source>
</evidence>
<comment type="catalytic activity">
    <reaction evidence="20">
        <text>L-threonyl-[protein] + ATP = O-phospho-L-threonyl-[protein] + ADP + H(+)</text>
        <dbReference type="Rhea" id="RHEA:46608"/>
        <dbReference type="Rhea" id="RHEA-COMP:11060"/>
        <dbReference type="Rhea" id="RHEA-COMP:11605"/>
        <dbReference type="ChEBI" id="CHEBI:15378"/>
        <dbReference type="ChEBI" id="CHEBI:30013"/>
        <dbReference type="ChEBI" id="CHEBI:30616"/>
        <dbReference type="ChEBI" id="CHEBI:61977"/>
        <dbReference type="ChEBI" id="CHEBI:456216"/>
        <dbReference type="EC" id="2.7.11.1"/>
    </reaction>
</comment>
<dbReference type="AlphaFoldDB" id="A0AAD5W9I7"/>
<feature type="binding site" evidence="25">
    <location>
        <position position="856"/>
    </location>
    <ligand>
        <name>ATP</name>
        <dbReference type="ChEBI" id="CHEBI:30616"/>
    </ligand>
</feature>
<dbReference type="Pfam" id="PF07714">
    <property type="entry name" value="PK_Tyr_Ser-Thr"/>
    <property type="match status" value="1"/>
</dbReference>
<dbReference type="Pfam" id="PF08263">
    <property type="entry name" value="LRRNT_2"/>
    <property type="match status" value="1"/>
</dbReference>
<dbReference type="GO" id="GO:0005886">
    <property type="term" value="C:plasma membrane"/>
    <property type="evidence" value="ECO:0007669"/>
    <property type="project" value="UniProtKB-SubCell"/>
</dbReference>
<dbReference type="InterPro" id="IPR001611">
    <property type="entry name" value="Leu-rich_rpt"/>
</dbReference>
<dbReference type="InterPro" id="IPR017441">
    <property type="entry name" value="Protein_kinase_ATP_BS"/>
</dbReference>
<feature type="transmembrane region" description="Helical" evidence="26">
    <location>
        <begin position="768"/>
        <end position="789"/>
    </location>
</feature>
<dbReference type="SMART" id="SM00220">
    <property type="entry name" value="S_TKc"/>
    <property type="match status" value="1"/>
</dbReference>
<protein>
    <recommendedName>
        <fullName evidence="24">Receptor kinase-like protein Xa21</fullName>
        <ecNumber evidence="4">2.7.11.1</ecNumber>
    </recommendedName>
</protein>
<feature type="transmembrane region" description="Helical" evidence="26">
    <location>
        <begin position="6"/>
        <end position="27"/>
    </location>
</feature>
<keyword evidence="17 26" id="KW-0472">Membrane</keyword>
<keyword evidence="18" id="KW-0675">Receptor</keyword>
<dbReference type="GO" id="GO:0005524">
    <property type="term" value="F:ATP binding"/>
    <property type="evidence" value="ECO:0007669"/>
    <property type="project" value="UniProtKB-UniRule"/>
</dbReference>
<evidence type="ECO:0000256" key="22">
    <source>
        <dbReference type="ARBA" id="ARBA00054320"/>
    </source>
</evidence>
<dbReference type="Gene3D" id="1.10.510.10">
    <property type="entry name" value="Transferase(Phosphotransferase) domain 1"/>
    <property type="match status" value="1"/>
</dbReference>
<evidence type="ECO:0000256" key="18">
    <source>
        <dbReference type="ARBA" id="ARBA00023170"/>
    </source>
</evidence>
<evidence type="ECO:0000256" key="5">
    <source>
        <dbReference type="ARBA" id="ARBA00022475"/>
    </source>
</evidence>
<keyword evidence="16 26" id="KW-1133">Transmembrane helix</keyword>
<evidence type="ECO:0000256" key="13">
    <source>
        <dbReference type="ARBA" id="ARBA00022741"/>
    </source>
</evidence>
<dbReference type="PROSITE" id="PS00108">
    <property type="entry name" value="PROTEIN_KINASE_ST"/>
    <property type="match status" value="1"/>
</dbReference>
<dbReference type="InterPro" id="IPR051809">
    <property type="entry name" value="Plant_receptor-like_S/T_kinase"/>
</dbReference>
<dbReference type="FunFam" id="1.10.510.10:FF:000358">
    <property type="entry name" value="Putative leucine-rich repeat receptor-like serine/threonine-protein kinase"/>
    <property type="match status" value="1"/>
</dbReference>
<evidence type="ECO:0000259" key="27">
    <source>
        <dbReference type="PROSITE" id="PS50011"/>
    </source>
</evidence>
<keyword evidence="19" id="KW-0325">Glycoprotein</keyword>
<evidence type="ECO:0000256" key="23">
    <source>
        <dbReference type="ARBA" id="ARBA00056628"/>
    </source>
</evidence>
<dbReference type="SMART" id="SM00365">
    <property type="entry name" value="LRR_SD22"/>
    <property type="match status" value="5"/>
</dbReference>
<evidence type="ECO:0000256" key="17">
    <source>
        <dbReference type="ARBA" id="ARBA00023136"/>
    </source>
</evidence>
<dbReference type="InterPro" id="IPR001245">
    <property type="entry name" value="Ser-Thr/Tyr_kinase_cat_dom"/>
</dbReference>
<keyword evidence="10 26" id="KW-0812">Transmembrane</keyword>
<organism evidence="28 29">
    <name type="scientific">Rhynchospora tenuis</name>
    <dbReference type="NCBI Taxonomy" id="198213"/>
    <lineage>
        <taxon>Eukaryota</taxon>
        <taxon>Viridiplantae</taxon>
        <taxon>Streptophyta</taxon>
        <taxon>Embryophyta</taxon>
        <taxon>Tracheophyta</taxon>
        <taxon>Spermatophyta</taxon>
        <taxon>Magnoliopsida</taxon>
        <taxon>Liliopsida</taxon>
        <taxon>Poales</taxon>
        <taxon>Cyperaceae</taxon>
        <taxon>Cyperoideae</taxon>
        <taxon>Rhynchosporeae</taxon>
        <taxon>Rhynchospora</taxon>
    </lineage>
</organism>
<dbReference type="Pfam" id="PF00560">
    <property type="entry name" value="LRR_1"/>
    <property type="match status" value="8"/>
</dbReference>
<keyword evidence="11" id="KW-0732">Signal</keyword>
<dbReference type="PANTHER" id="PTHR27008:SF566">
    <property type="entry name" value="OS06G0583600 PROTEIN"/>
    <property type="match status" value="1"/>
</dbReference>
<keyword evidence="5" id="KW-1003">Cell membrane</keyword>
<keyword evidence="8" id="KW-0433">Leucine-rich repeat</keyword>
<dbReference type="PROSITE" id="PS00107">
    <property type="entry name" value="PROTEIN_KINASE_ATP"/>
    <property type="match status" value="1"/>
</dbReference>
<keyword evidence="12" id="KW-0677">Repeat</keyword>
<keyword evidence="7" id="KW-0597">Phosphoprotein</keyword>
<comment type="subcellular location">
    <subcellularLocation>
        <location evidence="1">Cell membrane</location>
        <topology evidence="1">Single-pass type I membrane protein</topology>
    </subcellularLocation>
    <subcellularLocation>
        <location evidence="2">Endoplasmic reticulum membrane</location>
        <topology evidence="2">Single-pass membrane protein</topology>
    </subcellularLocation>
</comment>
<keyword evidence="15 25" id="KW-0067">ATP-binding</keyword>
<dbReference type="Pfam" id="PF13855">
    <property type="entry name" value="LRR_8"/>
    <property type="match status" value="1"/>
</dbReference>
<dbReference type="FunFam" id="3.30.200.20:FF:000432">
    <property type="entry name" value="LRR receptor-like serine/threonine-protein kinase EFR"/>
    <property type="match status" value="1"/>
</dbReference>
<reference evidence="28 29" key="1">
    <citation type="journal article" date="2022" name="Cell">
        <title>Repeat-based holocentromeres influence genome architecture and karyotype evolution.</title>
        <authorList>
            <person name="Hofstatter P.G."/>
            <person name="Thangavel G."/>
            <person name="Lux T."/>
            <person name="Neumann P."/>
            <person name="Vondrak T."/>
            <person name="Novak P."/>
            <person name="Zhang M."/>
            <person name="Costa L."/>
            <person name="Castellani M."/>
            <person name="Scott A."/>
            <person name="Toegelov H."/>
            <person name="Fuchs J."/>
            <person name="Mata-Sucre Y."/>
            <person name="Dias Y."/>
            <person name="Vanzela A.L.L."/>
            <person name="Huettel B."/>
            <person name="Almeida C.C.S."/>
            <person name="Simkova H."/>
            <person name="Souza G."/>
            <person name="Pedrosa-Harand A."/>
            <person name="Macas J."/>
            <person name="Mayer K.F.X."/>
            <person name="Houben A."/>
            <person name="Marques A."/>
        </authorList>
    </citation>
    <scope>NUCLEOTIDE SEQUENCE [LARGE SCALE GENOMIC DNA]</scope>
    <source>
        <strain evidence="28">RhyTen1mFocal</strain>
    </source>
</reference>
<dbReference type="FunFam" id="3.80.10.10:FF:000288">
    <property type="entry name" value="LRR receptor-like serine/threonine-protein kinase EFR"/>
    <property type="match status" value="1"/>
</dbReference>
<comment type="function">
    <text evidence="22">Receptor kinase that detects X.oryzae pv. oryzae protein Ax21 to promote innate immunity. Following X.oryzae pv. oryzae protein Ax21 detection, undergoes cleavage, releasing the processed protein kinase Xa21 chain.</text>
</comment>
<evidence type="ECO:0000256" key="8">
    <source>
        <dbReference type="ARBA" id="ARBA00022614"/>
    </source>
</evidence>
<dbReference type="SMART" id="SM00369">
    <property type="entry name" value="LRR_TYP"/>
    <property type="match status" value="9"/>
</dbReference>
<keyword evidence="9" id="KW-0808">Transferase</keyword>
<gene>
    <name evidence="28" type="ORF">LUZ61_013468</name>
</gene>
<dbReference type="GO" id="GO:0005789">
    <property type="term" value="C:endoplasmic reticulum membrane"/>
    <property type="evidence" value="ECO:0007669"/>
    <property type="project" value="UniProtKB-SubCell"/>
</dbReference>
<proteinExistence type="inferred from homology"/>
<feature type="domain" description="Protein kinase" evidence="27">
    <location>
        <begin position="826"/>
        <end position="1129"/>
    </location>
</feature>